<name>A0AAD5XTM3_9FUNG</name>
<dbReference type="InterPro" id="IPR041898">
    <property type="entry name" value="MAGE_WH1"/>
</dbReference>
<accession>A0AAD5XTM3</accession>
<dbReference type="Gene3D" id="1.10.10.1200">
    <property type="entry name" value="MAGE homology domain, winged helix WH1 motif"/>
    <property type="match status" value="1"/>
</dbReference>
<reference evidence="3" key="1">
    <citation type="submission" date="2020-05" db="EMBL/GenBank/DDBJ databases">
        <title>Phylogenomic resolution of chytrid fungi.</title>
        <authorList>
            <person name="Stajich J.E."/>
            <person name="Amses K."/>
            <person name="Simmons R."/>
            <person name="Seto K."/>
            <person name="Myers J."/>
            <person name="Bonds A."/>
            <person name="Quandt C.A."/>
            <person name="Barry K."/>
            <person name="Liu P."/>
            <person name="Grigoriev I."/>
            <person name="Longcore J.E."/>
            <person name="James T.Y."/>
        </authorList>
    </citation>
    <scope>NUCLEOTIDE SEQUENCE</scope>
    <source>
        <strain evidence="3">JEL0476</strain>
    </source>
</reference>
<dbReference type="EMBL" id="JADGJW010000729">
    <property type="protein sequence ID" value="KAJ3213276.1"/>
    <property type="molecule type" value="Genomic_DNA"/>
</dbReference>
<dbReference type="InterPro" id="IPR037445">
    <property type="entry name" value="MAGE"/>
</dbReference>
<evidence type="ECO:0000259" key="2">
    <source>
        <dbReference type="PROSITE" id="PS50838"/>
    </source>
</evidence>
<feature type="domain" description="MAGE" evidence="2">
    <location>
        <begin position="45"/>
        <end position="276"/>
    </location>
</feature>
<dbReference type="PANTHER" id="PTHR11736:SF14">
    <property type="entry name" value="NSE3 HOMOLOG, SMC5-SMC6 COMPLEX COMPONENT"/>
    <property type="match status" value="1"/>
</dbReference>
<evidence type="ECO:0000256" key="1">
    <source>
        <dbReference type="SAM" id="MobiDB-lite"/>
    </source>
</evidence>
<dbReference type="AlphaFoldDB" id="A0AAD5XTM3"/>
<dbReference type="Gene3D" id="1.10.10.1210">
    <property type="entry name" value="MAGE homology domain, winged helix WH2 motif"/>
    <property type="match status" value="1"/>
</dbReference>
<dbReference type="Pfam" id="PF01454">
    <property type="entry name" value="MAGE"/>
    <property type="match status" value="1"/>
</dbReference>
<comment type="caution">
    <text evidence="3">The sequence shown here is derived from an EMBL/GenBank/DDBJ whole genome shotgun (WGS) entry which is preliminary data.</text>
</comment>
<dbReference type="InterPro" id="IPR002190">
    <property type="entry name" value="MHD_dom"/>
</dbReference>
<protein>
    <submittedName>
        <fullName evidence="3">Melanoma-associated antigen D2</fullName>
    </submittedName>
</protein>
<keyword evidence="4" id="KW-1185">Reference proteome</keyword>
<evidence type="ECO:0000313" key="4">
    <source>
        <dbReference type="Proteomes" id="UP001211065"/>
    </source>
</evidence>
<evidence type="ECO:0000313" key="3">
    <source>
        <dbReference type="EMBL" id="KAJ3213276.1"/>
    </source>
</evidence>
<organism evidence="3 4">
    <name type="scientific">Clydaea vesicula</name>
    <dbReference type="NCBI Taxonomy" id="447962"/>
    <lineage>
        <taxon>Eukaryota</taxon>
        <taxon>Fungi</taxon>
        <taxon>Fungi incertae sedis</taxon>
        <taxon>Chytridiomycota</taxon>
        <taxon>Chytridiomycota incertae sedis</taxon>
        <taxon>Chytridiomycetes</taxon>
        <taxon>Lobulomycetales</taxon>
        <taxon>Lobulomycetaceae</taxon>
        <taxon>Clydaea</taxon>
    </lineage>
</organism>
<feature type="region of interest" description="Disordered" evidence="1">
    <location>
        <begin position="1"/>
        <end position="39"/>
    </location>
</feature>
<dbReference type="SMART" id="SM01373">
    <property type="entry name" value="MAGE"/>
    <property type="match status" value="1"/>
</dbReference>
<sequence>MVSKKGKRNESSESDESSVEEIRTTSRQTQGENSMGNTDSIQREFNRKAIVLVRLALFNQHKNIPLKKDDIVKKVLKGHSRLFPSILEIAQKKLEDLLGMELVELPAKEKTSDIFASQRGGSSGKTRSVSSGLYVLRNKIDFDLREEVVEVENETAPQNILLLIILSLIYVNLKELRSEDLFYFLKNLNLLQGKNYPELMPSYTSMLTESKGGGTLDTLIKTFITQGYLLRLKVKNHAQSENNAASFIFRWGPRAKVEFSEEDVKHFIAEVVKEKF</sequence>
<dbReference type="PROSITE" id="PS50838">
    <property type="entry name" value="MAGE"/>
    <property type="match status" value="1"/>
</dbReference>
<dbReference type="GO" id="GO:0005634">
    <property type="term" value="C:nucleus"/>
    <property type="evidence" value="ECO:0007669"/>
    <property type="project" value="TreeGrafter"/>
</dbReference>
<proteinExistence type="predicted"/>
<dbReference type="Proteomes" id="UP001211065">
    <property type="component" value="Unassembled WGS sequence"/>
</dbReference>
<dbReference type="PANTHER" id="PTHR11736">
    <property type="entry name" value="MELANOMA-ASSOCIATED ANTIGEN MAGE ANTIGEN"/>
    <property type="match status" value="1"/>
</dbReference>
<feature type="compositionally biased region" description="Polar residues" evidence="1">
    <location>
        <begin position="25"/>
        <end position="39"/>
    </location>
</feature>
<dbReference type="InterPro" id="IPR041899">
    <property type="entry name" value="MAGE_WH2"/>
</dbReference>
<gene>
    <name evidence="3" type="primary">MAGED2</name>
    <name evidence="3" type="ORF">HK099_007480</name>
</gene>